<proteinExistence type="predicted"/>
<organism evidence="3 4">
    <name type="scientific">Phenylobacterium hankyongense</name>
    <dbReference type="NCBI Taxonomy" id="1813876"/>
    <lineage>
        <taxon>Bacteria</taxon>
        <taxon>Pseudomonadati</taxon>
        <taxon>Pseudomonadota</taxon>
        <taxon>Alphaproteobacteria</taxon>
        <taxon>Caulobacterales</taxon>
        <taxon>Caulobacteraceae</taxon>
        <taxon>Phenylobacterium</taxon>
    </lineage>
</organism>
<name>A0A328B0A9_9CAUL</name>
<feature type="chain" id="PRO_5016418869" evidence="1">
    <location>
        <begin position="21"/>
        <end position="387"/>
    </location>
</feature>
<dbReference type="PANTHER" id="PTHR43283:SF14">
    <property type="entry name" value="BLL8153 PROTEIN"/>
    <property type="match status" value="1"/>
</dbReference>
<accession>A0A328B0A9</accession>
<sequence>MKVLVAALAAALTVGGAAGAQVALKPDTPSILTWSPEQQAIGYRTIEDVYKVRTIRRGKTIHPLPMAAKQIEPTFTYQGKTWSVDDYMAAYKVSGVLVLKDGKVVLERYGMGRKPTDRWTSFSVAKSVTSTLVGAAIQDGKLKLTDPVIRYIPELRGSAYEGASVRDLITMSSGVKWNEDYTDPKSDVAQAGTAVLEPGVDPMVSYLRRLPRAHPPGTTFNYNTGETDLVGVLVSNAVGKSLSDYASEKLWKPYGMARDAVWVTDPGGHERGGCCISMTLRDYARVGQFVLDGGKANGKQILPPWWAAEATAPHISYGLPAPAGYGYFWWIRPNGTYEAVGIFGQSITTFRDDRLIVVINAAWPQATGRELSAARTAFVEGVRAAVK</sequence>
<keyword evidence="4" id="KW-1185">Reference proteome</keyword>
<gene>
    <name evidence="3" type="ORF">DJ021_11235</name>
</gene>
<dbReference type="InterPro" id="IPR050789">
    <property type="entry name" value="Diverse_Enzym_Activities"/>
</dbReference>
<evidence type="ECO:0000313" key="3">
    <source>
        <dbReference type="EMBL" id="RAK60339.1"/>
    </source>
</evidence>
<comment type="caution">
    <text evidence="3">The sequence shown here is derived from an EMBL/GenBank/DDBJ whole genome shotgun (WGS) entry which is preliminary data.</text>
</comment>
<evidence type="ECO:0000256" key="1">
    <source>
        <dbReference type="SAM" id="SignalP"/>
    </source>
</evidence>
<dbReference type="Pfam" id="PF00144">
    <property type="entry name" value="Beta-lactamase"/>
    <property type="match status" value="1"/>
</dbReference>
<dbReference type="AlphaFoldDB" id="A0A328B0A9"/>
<dbReference type="InterPro" id="IPR012338">
    <property type="entry name" value="Beta-lactam/transpept-like"/>
</dbReference>
<keyword evidence="3" id="KW-0378">Hydrolase</keyword>
<dbReference type="PANTHER" id="PTHR43283">
    <property type="entry name" value="BETA-LACTAMASE-RELATED"/>
    <property type="match status" value="1"/>
</dbReference>
<keyword evidence="1" id="KW-0732">Signal</keyword>
<protein>
    <submittedName>
        <fullName evidence="3">Serine hydrolase</fullName>
    </submittedName>
</protein>
<dbReference type="OrthoDB" id="9814204at2"/>
<reference evidence="4" key="1">
    <citation type="submission" date="2018-05" db="EMBL/GenBank/DDBJ databases">
        <authorList>
            <person name="Li X."/>
        </authorList>
    </citation>
    <scope>NUCLEOTIDE SEQUENCE [LARGE SCALE GENOMIC DNA]</scope>
    <source>
        <strain evidence="4">HKS-05</strain>
    </source>
</reference>
<feature type="signal peptide" evidence="1">
    <location>
        <begin position="1"/>
        <end position="20"/>
    </location>
</feature>
<dbReference type="Gene3D" id="3.40.710.10">
    <property type="entry name" value="DD-peptidase/beta-lactamase superfamily"/>
    <property type="match status" value="1"/>
</dbReference>
<feature type="domain" description="Beta-lactamase-related" evidence="2">
    <location>
        <begin position="84"/>
        <end position="366"/>
    </location>
</feature>
<dbReference type="EMBL" id="QFYP01000001">
    <property type="protein sequence ID" value="RAK60339.1"/>
    <property type="molecule type" value="Genomic_DNA"/>
</dbReference>
<dbReference type="Proteomes" id="UP000249842">
    <property type="component" value="Unassembled WGS sequence"/>
</dbReference>
<dbReference type="SUPFAM" id="SSF56601">
    <property type="entry name" value="beta-lactamase/transpeptidase-like"/>
    <property type="match status" value="1"/>
</dbReference>
<evidence type="ECO:0000313" key="4">
    <source>
        <dbReference type="Proteomes" id="UP000249842"/>
    </source>
</evidence>
<dbReference type="InterPro" id="IPR001466">
    <property type="entry name" value="Beta-lactam-related"/>
</dbReference>
<dbReference type="RefSeq" id="WP_111457632.1">
    <property type="nucleotide sequence ID" value="NZ_QFYP01000001.1"/>
</dbReference>
<evidence type="ECO:0000259" key="2">
    <source>
        <dbReference type="Pfam" id="PF00144"/>
    </source>
</evidence>
<dbReference type="GO" id="GO:0016787">
    <property type="term" value="F:hydrolase activity"/>
    <property type="evidence" value="ECO:0007669"/>
    <property type="project" value="UniProtKB-KW"/>
</dbReference>